<organism evidence="1 2">
    <name type="scientific">Fusarium solani subsp. cucurbitae</name>
    <name type="common">Neocosmosporum cucurbitae</name>
    <dbReference type="NCBI Taxonomy" id="2747967"/>
    <lineage>
        <taxon>Eukaryota</taxon>
        <taxon>Fungi</taxon>
        <taxon>Dikarya</taxon>
        <taxon>Ascomycota</taxon>
        <taxon>Pezizomycotina</taxon>
        <taxon>Sordariomycetes</taxon>
        <taxon>Hypocreomycetidae</taxon>
        <taxon>Hypocreales</taxon>
        <taxon>Nectriaceae</taxon>
        <taxon>Fusarium</taxon>
        <taxon>Fusarium solani species complex</taxon>
    </lineage>
</organism>
<accession>A0ACD3ZGP0</accession>
<dbReference type="EMBL" id="CP090037">
    <property type="protein sequence ID" value="UPL00238.1"/>
    <property type="molecule type" value="Genomic_DNA"/>
</dbReference>
<proteinExistence type="predicted"/>
<gene>
    <name evidence="1" type="ORF">LCI18_011172</name>
</gene>
<reference evidence="1" key="1">
    <citation type="submission" date="2021-11" db="EMBL/GenBank/DDBJ databases">
        <title>Fusarium solani-melongenae Genome sequencing and assembly.</title>
        <authorList>
            <person name="Xie S."/>
            <person name="Huang L."/>
            <person name="Zhang X."/>
        </authorList>
    </citation>
    <scope>NUCLEOTIDE SEQUENCE</scope>
    <source>
        <strain evidence="1">CRI 24-3</strain>
    </source>
</reference>
<dbReference type="Proteomes" id="UP000830768">
    <property type="component" value="Chromosome 9"/>
</dbReference>
<protein>
    <submittedName>
        <fullName evidence="1">Uncharacterized protein</fullName>
    </submittedName>
</protein>
<keyword evidence="2" id="KW-1185">Reference proteome</keyword>
<name>A0ACD3ZGP0_FUSSC</name>
<evidence type="ECO:0000313" key="2">
    <source>
        <dbReference type="Proteomes" id="UP000830768"/>
    </source>
</evidence>
<sequence length="608" mass="70038">MLDQRVISLAPEGDSGEAPRARRPPRLRRALQRLLAEDIERTRVENPSRSPPPTQGIFATPENDSFRRSYSYSDLDHTSQDIRLVRVFKGCHCNLIQCEFLPQSSLQEASGRYHTLSYCAGDPLKTKPILLEGVKFNVFSNLYHALEKTLAIWNLGGECILWIDQICINQHNDAERSHQVGFMRDIYTNSRGTFISLSTADADGFGLNGLDWLKEFDDAHEAYRRGSVKHKVLFDIFSAFRSPRNIVQHILQENLSSPDFMEGWASFYDFVQCPWWRRAWIHQEFICSPKAIFMYHDSTILSSRTSFLLLLCQVLQDFRVDDYFYHLATRHRARATKSDRDRLIEVYKKNMHAFDSLKAIELLLNSKTTWRGDEDLKKVLAGSRHCRSSDPRDRVFAFLGLAHPGYDIETNYGKSNTLDAIILHTAKKIFEFERDLEILAFAVRTTKARLSVLPSWVPDWASTEILEDGHFAELPGQDRQFRHDAIGSSVIQLSPDANNVVLRVRGLHIDTLERHLPVWVNAFYDAAFVTIRSHTVRTRSFAQEGDEVWMLMGSKWPFVLRPCANGYMVISEAENIDLSARPAEKIHSDEILSRMRKGLERLHIIYLC</sequence>
<evidence type="ECO:0000313" key="1">
    <source>
        <dbReference type="EMBL" id="UPL00238.1"/>
    </source>
</evidence>